<proteinExistence type="predicted"/>
<comment type="caution">
    <text evidence="1">The sequence shown here is derived from an EMBL/GenBank/DDBJ whole genome shotgun (WGS) entry which is preliminary data.</text>
</comment>
<reference evidence="1 2" key="1">
    <citation type="submission" date="2013-05" db="EMBL/GenBank/DDBJ databases">
        <authorList>
            <person name="Harkins D.M."/>
            <person name="Durkin A.S."/>
            <person name="Brinkac L.M."/>
            <person name="Haft D.H."/>
            <person name="Selengut J.D."/>
            <person name="Sanka R."/>
            <person name="DePew J."/>
            <person name="Purushe J."/>
            <person name="Hartskeerl R.A."/>
            <person name="Ahmed A."/>
            <person name="van der Linden H."/>
            <person name="Goris M.G.A."/>
            <person name="Vinetz J.M."/>
            <person name="Sutton G.G."/>
            <person name="Nierman W.C."/>
            <person name="Fouts D.E."/>
        </authorList>
    </citation>
    <scope>NUCLEOTIDE SEQUENCE [LARGE SCALE GENOMIC DNA]</scope>
    <source>
        <strain evidence="1 2">CZ214</strain>
    </source>
</reference>
<evidence type="ECO:0000313" key="2">
    <source>
        <dbReference type="Proteomes" id="UP000015442"/>
    </source>
</evidence>
<dbReference type="AlphaFoldDB" id="T0GVC0"/>
<evidence type="ECO:0000313" key="1">
    <source>
        <dbReference type="EMBL" id="EQA72872.1"/>
    </source>
</evidence>
<accession>T0GVC0</accession>
<sequence length="379" mass="45623">MLEFHEQDVPKLGLFREKLFNIEYFIDEIDSNALVRISKKMSSKMTNKEKSYLIKFFKNGPAKNYRIFEKTMRFVDHFKKDFKHEIGEALMNHLYSIYSESVNRKTVLSLMDAKSEFINNFENFLKNNDEDTSVKLAILDYLYYGKIDLEQFMRFQNPISFDEFDIALNIISRAYHSNETDMRDSILSLLKLSEREEIKKYRLVTLTDAYRMSFLVIHRYDLKLSIGQLEKGFRRVFYQFVNDKTQIEDYLERIQIYFSTDKTIETITKIFVTLIEEYTETKVREKINQFRQEFKRGNYSKCAELIERNPKFYEETRNIVLEMLKPNYDSNLQKLFDLYTQTFKVNIANELNFLPSPEGIQDKIIRNRYNQYLDALRNI</sequence>
<dbReference type="EMBL" id="AKWY02000012">
    <property type="protein sequence ID" value="EQA72872.1"/>
    <property type="molecule type" value="Genomic_DNA"/>
</dbReference>
<organism evidence="1 2">
    <name type="scientific">Leptospira noguchii serovar Panama str. CZ214</name>
    <dbReference type="NCBI Taxonomy" id="1001595"/>
    <lineage>
        <taxon>Bacteria</taxon>
        <taxon>Pseudomonadati</taxon>
        <taxon>Spirochaetota</taxon>
        <taxon>Spirochaetia</taxon>
        <taxon>Leptospirales</taxon>
        <taxon>Leptospiraceae</taxon>
        <taxon>Leptospira</taxon>
    </lineage>
</organism>
<gene>
    <name evidence="1" type="ORF">LEP1GSC059_3323</name>
</gene>
<protein>
    <submittedName>
        <fullName evidence="1">Uncharacterized protein</fullName>
    </submittedName>
</protein>
<dbReference type="RefSeq" id="WP_017214220.1">
    <property type="nucleotide sequence ID" value="NZ_AKWY02000012.1"/>
</dbReference>
<name>T0GVC0_9LEPT</name>
<dbReference type="Proteomes" id="UP000015442">
    <property type="component" value="Unassembled WGS sequence"/>
</dbReference>
<dbReference type="GeneID" id="23200924"/>